<keyword evidence="2" id="KW-1185">Reference proteome</keyword>
<dbReference type="Proteomes" id="UP000318538">
    <property type="component" value="Chromosome"/>
</dbReference>
<dbReference type="AlphaFoldDB" id="A0A517NLB8"/>
<organism evidence="1 2">
    <name type="scientific">Rubripirellula lacrimiformis</name>
    <dbReference type="NCBI Taxonomy" id="1930273"/>
    <lineage>
        <taxon>Bacteria</taxon>
        <taxon>Pseudomonadati</taxon>
        <taxon>Planctomycetota</taxon>
        <taxon>Planctomycetia</taxon>
        <taxon>Pirellulales</taxon>
        <taxon>Pirellulaceae</taxon>
        <taxon>Rubripirellula</taxon>
    </lineage>
</organism>
<dbReference type="EMBL" id="CP036525">
    <property type="protein sequence ID" value="QDT07921.1"/>
    <property type="molecule type" value="Genomic_DNA"/>
</dbReference>
<accession>A0A517NLB8</accession>
<dbReference type="RefSeq" id="WP_145176554.1">
    <property type="nucleotide sequence ID" value="NZ_CP036525.1"/>
</dbReference>
<dbReference type="KEGG" id="rlc:K227x_63500"/>
<protein>
    <recommendedName>
        <fullName evidence="3">Glycosyl transferase family 11</fullName>
    </recommendedName>
</protein>
<dbReference type="PROSITE" id="PS51257">
    <property type="entry name" value="PROKAR_LIPOPROTEIN"/>
    <property type="match status" value="1"/>
</dbReference>
<reference evidence="1 2" key="1">
    <citation type="submission" date="2019-02" db="EMBL/GenBank/DDBJ databases">
        <title>Deep-cultivation of Planctomycetes and their phenomic and genomic characterization uncovers novel biology.</title>
        <authorList>
            <person name="Wiegand S."/>
            <person name="Jogler M."/>
            <person name="Boedeker C."/>
            <person name="Pinto D."/>
            <person name="Vollmers J."/>
            <person name="Rivas-Marin E."/>
            <person name="Kohn T."/>
            <person name="Peeters S.H."/>
            <person name="Heuer A."/>
            <person name="Rast P."/>
            <person name="Oberbeckmann S."/>
            <person name="Bunk B."/>
            <person name="Jeske O."/>
            <person name="Meyerdierks A."/>
            <person name="Storesund J.E."/>
            <person name="Kallscheuer N."/>
            <person name="Luecker S."/>
            <person name="Lage O.M."/>
            <person name="Pohl T."/>
            <person name="Merkel B.J."/>
            <person name="Hornburger P."/>
            <person name="Mueller R.-W."/>
            <person name="Bruemmer F."/>
            <person name="Labrenz M."/>
            <person name="Spormann A.M."/>
            <person name="Op den Camp H."/>
            <person name="Overmann J."/>
            <person name="Amann R."/>
            <person name="Jetten M.S.M."/>
            <person name="Mascher T."/>
            <person name="Medema M.H."/>
            <person name="Devos D.P."/>
            <person name="Kaster A.-K."/>
            <person name="Ovreas L."/>
            <person name="Rohde M."/>
            <person name="Galperin M.Y."/>
            <person name="Jogler C."/>
        </authorList>
    </citation>
    <scope>NUCLEOTIDE SEQUENCE [LARGE SCALE GENOMIC DNA]</scope>
    <source>
        <strain evidence="1 2">K22_7</strain>
    </source>
</reference>
<evidence type="ECO:0000313" key="2">
    <source>
        <dbReference type="Proteomes" id="UP000318538"/>
    </source>
</evidence>
<evidence type="ECO:0000313" key="1">
    <source>
        <dbReference type="EMBL" id="QDT07921.1"/>
    </source>
</evidence>
<sequence>MIVIARNYGQLGNRLMLSANLIAAACELDVPLRNPSFSQYASYFTSTANDLWCRFPSRSDDATTTAPPRPIARQALYRSVYLTGRTLAHLRMTRLPFHLIRMTGERKFDLQSAEFASMARSGRPVLVSGWHFHAGSWLHKHADVIRDFYRIRPDHQRNVDELVGRARSTSDILVGVHVRGGDYATFKNGRYFYSIPKYVAAMKRIRDRFSGAKVTFLVCGNVPLVQEDFGDLDVHFGTGQMVEDMYSFAAADLLIGPPSTFTGWASFYGQIPLWAMNSADEPFDAVRLPPGSRLNQIMNPVAGDGIAAA</sequence>
<proteinExistence type="predicted"/>
<dbReference type="OrthoDB" id="257809at2"/>
<gene>
    <name evidence="1" type="ORF">K227x_63500</name>
</gene>
<evidence type="ECO:0008006" key="3">
    <source>
        <dbReference type="Google" id="ProtNLM"/>
    </source>
</evidence>
<name>A0A517NLB8_9BACT</name>